<dbReference type="InterPro" id="IPR002477">
    <property type="entry name" value="Peptidoglycan-bd-like"/>
</dbReference>
<dbReference type="Pfam" id="PF01471">
    <property type="entry name" value="PG_binding_1"/>
    <property type="match status" value="1"/>
</dbReference>
<feature type="domain" description="Peptidoglycan binding-like" evidence="2">
    <location>
        <begin position="49"/>
        <end position="98"/>
    </location>
</feature>
<dbReference type="RefSeq" id="WP_243568909.1">
    <property type="nucleotide sequence ID" value="NZ_BAAARD010000006.1"/>
</dbReference>
<dbReference type="SUPFAM" id="SSF47090">
    <property type="entry name" value="PGBD-like"/>
    <property type="match status" value="1"/>
</dbReference>
<dbReference type="Proteomes" id="UP000831304">
    <property type="component" value="Chromosome"/>
</dbReference>
<proteinExistence type="predicted"/>
<evidence type="ECO:0000313" key="3">
    <source>
        <dbReference type="EMBL" id="UOE26069.1"/>
    </source>
</evidence>
<name>A0ABY4ATB9_9MICO</name>
<dbReference type="InterPro" id="IPR036365">
    <property type="entry name" value="PGBD-like_sf"/>
</dbReference>
<keyword evidence="1" id="KW-0732">Signal</keyword>
<feature type="chain" id="PRO_5046839714" evidence="1">
    <location>
        <begin position="30"/>
        <end position="123"/>
    </location>
</feature>
<evidence type="ECO:0000259" key="2">
    <source>
        <dbReference type="Pfam" id="PF01471"/>
    </source>
</evidence>
<feature type="signal peptide" evidence="1">
    <location>
        <begin position="1"/>
        <end position="29"/>
    </location>
</feature>
<sequence length="123" mass="12352">MKIRKALIGAVLAGATLLGGVAAAAPAQAAGRCVDYQYSQGGYSTCIGHIQAILRQYNQVTVVDNNFGPATATAVKSFQRNSGLTADGIVGANTWAKLCAFGKAATYPPYAAAARAAAAAAGC</sequence>
<accession>A0ABY4ATB9</accession>
<protein>
    <submittedName>
        <fullName evidence="3">Peptidoglycan-binding protein</fullName>
    </submittedName>
</protein>
<organism evidence="3 4">
    <name type="scientific">Agromyces soli</name>
    <dbReference type="NCBI Taxonomy" id="659012"/>
    <lineage>
        <taxon>Bacteria</taxon>
        <taxon>Bacillati</taxon>
        <taxon>Actinomycetota</taxon>
        <taxon>Actinomycetes</taxon>
        <taxon>Micrococcales</taxon>
        <taxon>Microbacteriaceae</taxon>
        <taxon>Agromyces</taxon>
    </lineage>
</organism>
<gene>
    <name evidence="3" type="ORF">MTP13_17435</name>
</gene>
<evidence type="ECO:0000313" key="4">
    <source>
        <dbReference type="Proteomes" id="UP000831304"/>
    </source>
</evidence>
<dbReference type="EMBL" id="CP094533">
    <property type="protein sequence ID" value="UOE26069.1"/>
    <property type="molecule type" value="Genomic_DNA"/>
</dbReference>
<keyword evidence="4" id="KW-1185">Reference proteome</keyword>
<reference evidence="3 4" key="1">
    <citation type="submission" date="2022-03" db="EMBL/GenBank/DDBJ databases">
        <title>Agromyces sp. isolated from the gut of P. brevitarsis seulensis larvae.</title>
        <authorList>
            <person name="Won M."/>
            <person name="Kwon S.-W."/>
        </authorList>
    </citation>
    <scope>NUCLEOTIDE SEQUENCE [LARGE SCALE GENOMIC DNA]</scope>
    <source>
        <strain evidence="3 4">KACC 16215</strain>
    </source>
</reference>
<dbReference type="Gene3D" id="1.10.101.10">
    <property type="entry name" value="PGBD-like superfamily/PGBD"/>
    <property type="match status" value="1"/>
</dbReference>
<evidence type="ECO:0000256" key="1">
    <source>
        <dbReference type="SAM" id="SignalP"/>
    </source>
</evidence>
<dbReference type="InterPro" id="IPR036366">
    <property type="entry name" value="PGBDSf"/>
</dbReference>